<dbReference type="SUPFAM" id="SSF48008">
    <property type="entry name" value="GntR ligand-binding domain-like"/>
    <property type="match status" value="1"/>
</dbReference>
<dbReference type="PANTHER" id="PTHR43537:SF50">
    <property type="entry name" value="TRANSCRIPTIONAL REGULATORY PROTEIN"/>
    <property type="match status" value="1"/>
</dbReference>
<sequence length="237" mass="26639">MSAQITPFPHVDKMIDRRPLHHEVTARLRDMIVQGELAPGARLNERVLCQQLGISRTPLREALKVLATEGLVELLPNRGAVVTQLTLRSVQEIFEVMGALERLAGELVCRHASEADIAEIRALHYQMMAHYARGDLAGYFRYNQQIHLKLVESTGNATLAATYRNLNAHVRRARYMANLSRERWDKAVQEHEEILDALCKRDSVRLQALLENHLGNKMLVVLEAITAQTAAAKAANP</sequence>
<dbReference type="SMART" id="SM00345">
    <property type="entry name" value="HTH_GNTR"/>
    <property type="match status" value="1"/>
</dbReference>
<dbReference type="CDD" id="cd07377">
    <property type="entry name" value="WHTH_GntR"/>
    <property type="match status" value="1"/>
</dbReference>
<keyword evidence="3" id="KW-0804">Transcription</keyword>
<dbReference type="Gene3D" id="1.20.120.530">
    <property type="entry name" value="GntR ligand-binding domain-like"/>
    <property type="match status" value="1"/>
</dbReference>
<dbReference type="RefSeq" id="WP_147798472.1">
    <property type="nucleotide sequence ID" value="NZ_VPFL01000002.1"/>
</dbReference>
<dbReference type="Proteomes" id="UP000321201">
    <property type="component" value="Unassembled WGS sequence"/>
</dbReference>
<dbReference type="Pfam" id="PF07729">
    <property type="entry name" value="FCD"/>
    <property type="match status" value="1"/>
</dbReference>
<dbReference type="PRINTS" id="PR00035">
    <property type="entry name" value="HTHGNTR"/>
</dbReference>
<dbReference type="PANTHER" id="PTHR43537">
    <property type="entry name" value="TRANSCRIPTIONAL REGULATOR, GNTR FAMILY"/>
    <property type="match status" value="1"/>
</dbReference>
<dbReference type="InterPro" id="IPR011711">
    <property type="entry name" value="GntR_C"/>
</dbReference>
<keyword evidence="2" id="KW-0238">DNA-binding</keyword>
<organism evidence="5 6">
    <name type="scientific">Pelomicrobium methylotrophicum</name>
    <dbReference type="NCBI Taxonomy" id="2602750"/>
    <lineage>
        <taxon>Bacteria</taxon>
        <taxon>Pseudomonadati</taxon>
        <taxon>Pseudomonadota</taxon>
        <taxon>Hydrogenophilia</taxon>
        <taxon>Hydrogenophilia incertae sedis</taxon>
        <taxon>Pelomicrobium</taxon>
    </lineage>
</organism>
<protein>
    <submittedName>
        <fullName evidence="5">GntR family transcriptional regulator</fullName>
    </submittedName>
</protein>
<evidence type="ECO:0000259" key="4">
    <source>
        <dbReference type="PROSITE" id="PS50949"/>
    </source>
</evidence>
<accession>A0A5C7EP15</accession>
<evidence type="ECO:0000256" key="2">
    <source>
        <dbReference type="ARBA" id="ARBA00023125"/>
    </source>
</evidence>
<dbReference type="PROSITE" id="PS50949">
    <property type="entry name" value="HTH_GNTR"/>
    <property type="match status" value="1"/>
</dbReference>
<dbReference type="InterPro" id="IPR036388">
    <property type="entry name" value="WH-like_DNA-bd_sf"/>
</dbReference>
<dbReference type="InParanoid" id="A0A5C7EP15"/>
<comment type="caution">
    <text evidence="5">The sequence shown here is derived from an EMBL/GenBank/DDBJ whole genome shotgun (WGS) entry which is preliminary data.</text>
</comment>
<name>A0A5C7EP15_9PROT</name>
<dbReference type="GO" id="GO:0003677">
    <property type="term" value="F:DNA binding"/>
    <property type="evidence" value="ECO:0007669"/>
    <property type="project" value="UniProtKB-KW"/>
</dbReference>
<dbReference type="AlphaFoldDB" id="A0A5C7EP15"/>
<dbReference type="Gene3D" id="1.10.10.10">
    <property type="entry name" value="Winged helix-like DNA-binding domain superfamily/Winged helix DNA-binding domain"/>
    <property type="match status" value="1"/>
</dbReference>
<dbReference type="InterPro" id="IPR008920">
    <property type="entry name" value="TF_FadR/GntR_C"/>
</dbReference>
<proteinExistence type="predicted"/>
<reference evidence="5 6" key="1">
    <citation type="submission" date="2019-08" db="EMBL/GenBank/DDBJ databases">
        <title>Pelomicrobium methylotrophicum gen. nov., sp. nov. a moderately thermophilic, facultatively anaerobic, lithoautotrophic and methylotrophic bacterium isolated from a terrestrial mud volcano.</title>
        <authorList>
            <person name="Slobodkina G.B."/>
            <person name="Merkel A.Y."/>
            <person name="Slobodkin A.I."/>
        </authorList>
    </citation>
    <scope>NUCLEOTIDE SEQUENCE [LARGE SCALE GENOMIC DNA]</scope>
    <source>
        <strain evidence="5 6">SM250</strain>
    </source>
</reference>
<dbReference type="EMBL" id="VPFL01000002">
    <property type="protein sequence ID" value="TXF13298.1"/>
    <property type="molecule type" value="Genomic_DNA"/>
</dbReference>
<dbReference type="SUPFAM" id="SSF46785">
    <property type="entry name" value="Winged helix' DNA-binding domain"/>
    <property type="match status" value="1"/>
</dbReference>
<dbReference type="GO" id="GO:0003700">
    <property type="term" value="F:DNA-binding transcription factor activity"/>
    <property type="evidence" value="ECO:0007669"/>
    <property type="project" value="InterPro"/>
</dbReference>
<dbReference type="Pfam" id="PF00392">
    <property type="entry name" value="GntR"/>
    <property type="match status" value="1"/>
</dbReference>
<feature type="domain" description="HTH gntR-type" evidence="4">
    <location>
        <begin position="18"/>
        <end position="85"/>
    </location>
</feature>
<dbReference type="InterPro" id="IPR000524">
    <property type="entry name" value="Tscrpt_reg_HTH_GntR"/>
</dbReference>
<dbReference type="InterPro" id="IPR036390">
    <property type="entry name" value="WH_DNA-bd_sf"/>
</dbReference>
<keyword evidence="1" id="KW-0805">Transcription regulation</keyword>
<evidence type="ECO:0000313" key="5">
    <source>
        <dbReference type="EMBL" id="TXF13298.1"/>
    </source>
</evidence>
<dbReference type="OrthoDB" id="9799812at2"/>
<gene>
    <name evidence="5" type="ORF">FR698_01810</name>
</gene>
<dbReference type="FunCoup" id="A0A5C7EP15">
    <property type="interactions" value="43"/>
</dbReference>
<dbReference type="SMART" id="SM00895">
    <property type="entry name" value="FCD"/>
    <property type="match status" value="1"/>
</dbReference>
<evidence type="ECO:0000256" key="3">
    <source>
        <dbReference type="ARBA" id="ARBA00023163"/>
    </source>
</evidence>
<evidence type="ECO:0000256" key="1">
    <source>
        <dbReference type="ARBA" id="ARBA00023015"/>
    </source>
</evidence>
<evidence type="ECO:0000313" key="6">
    <source>
        <dbReference type="Proteomes" id="UP000321201"/>
    </source>
</evidence>
<keyword evidence="6" id="KW-1185">Reference proteome</keyword>